<dbReference type="InterPro" id="IPR017901">
    <property type="entry name" value="C-CAP_CF_C-like"/>
</dbReference>
<dbReference type="Pfam" id="PF08603">
    <property type="entry name" value="CAP_C"/>
    <property type="match status" value="1"/>
</dbReference>
<dbReference type="GO" id="GO:0019933">
    <property type="term" value="P:cAMP-mediated signaling"/>
    <property type="evidence" value="ECO:0007669"/>
    <property type="project" value="TreeGrafter"/>
</dbReference>
<dbReference type="FunFam" id="1.25.40.330:FF:000001">
    <property type="entry name" value="Adenylyl cyclase-associated protein"/>
    <property type="match status" value="1"/>
</dbReference>
<dbReference type="InterPro" id="IPR001837">
    <property type="entry name" value="Adenylate_cyclase-assoc_CAP"/>
</dbReference>
<dbReference type="InterPro" id="IPR018106">
    <property type="entry name" value="CAP_CS_N"/>
</dbReference>
<organism evidence="5 6">
    <name type="scientific">Ditylenchus dipsaci</name>
    <dbReference type="NCBI Taxonomy" id="166011"/>
    <lineage>
        <taxon>Eukaryota</taxon>
        <taxon>Metazoa</taxon>
        <taxon>Ecdysozoa</taxon>
        <taxon>Nematoda</taxon>
        <taxon>Chromadorea</taxon>
        <taxon>Rhabditida</taxon>
        <taxon>Tylenchina</taxon>
        <taxon>Tylenchomorpha</taxon>
        <taxon>Sphaerularioidea</taxon>
        <taxon>Anguinidae</taxon>
        <taxon>Anguininae</taxon>
        <taxon>Ditylenchus</taxon>
    </lineage>
</organism>
<dbReference type="Gene3D" id="1.25.40.330">
    <property type="entry name" value="Adenylate cyclase-associated CAP, N-terminal domain"/>
    <property type="match status" value="1"/>
</dbReference>
<sequence>MEEGLVKRLEVAVSRLEAISSQRPNLAPKPNNAATNSSSSQPASSGEMPDSVRIYEENMEEPLKNFTTLSAKIGGDVAEIGSKVSIIFDLHRQFLWYAAGQTEPDSTTLQSKLSPIVMQLEKITAFKESKKSAPFFNHLAAVAEGMQAIFWVTVKKTPAPYVKDMMEAAMYYINRVRTANKENPVHSEWTKALCEIFTALQKYIRQVHTTGLVWNSSPGAAPQESTAAASTATTAKLTASGTAAGGPPAPPPPLLQILGIFADTKTSDNKGGSGTDRQALFAELNKGDAITAGLKKVTADMQTHKNPGLRGSVAPALTAKPQTGGAAGTKPAVVDRPPKTELKDHKVWNIEYHKGNNSITVETDKKQAVYIFKCENSVVQIKGKVNSVTMDSCKKTSVVFESLLAQVEVINCQSVKVQTLGTLPTISIQKTDGCQVYLSKDSLGAEIVTSKSSEMNVLAPQGQDEDFVEYPVPEQFKTTLCPKTKKLITVV</sequence>
<comment type="similarity">
    <text evidence="1 2">Belongs to the CAP family.</text>
</comment>
<dbReference type="InterPro" id="IPR013912">
    <property type="entry name" value="Adenylate_cyclase-assoc_CAP_C"/>
</dbReference>
<feature type="compositionally biased region" description="Low complexity" evidence="3">
    <location>
        <begin position="28"/>
        <end position="45"/>
    </location>
</feature>
<dbReference type="InterPro" id="IPR053950">
    <property type="entry name" value="CAP_N"/>
</dbReference>
<name>A0A915CNS7_9BILA</name>
<dbReference type="PANTHER" id="PTHR10652:SF0">
    <property type="entry name" value="ADENYLYL CYCLASE-ASSOCIATED PROTEIN"/>
    <property type="match status" value="1"/>
</dbReference>
<dbReference type="AlphaFoldDB" id="A0A915CNS7"/>
<dbReference type="GO" id="GO:0003779">
    <property type="term" value="F:actin binding"/>
    <property type="evidence" value="ECO:0007669"/>
    <property type="project" value="InterPro"/>
</dbReference>
<dbReference type="Proteomes" id="UP000887574">
    <property type="component" value="Unplaced"/>
</dbReference>
<dbReference type="GO" id="GO:0005737">
    <property type="term" value="C:cytoplasm"/>
    <property type="evidence" value="ECO:0007669"/>
    <property type="project" value="TreeGrafter"/>
</dbReference>
<evidence type="ECO:0000313" key="6">
    <source>
        <dbReference type="WBParaSite" id="jg10541"/>
    </source>
</evidence>
<dbReference type="GO" id="GO:0008179">
    <property type="term" value="F:adenylate cyclase binding"/>
    <property type="evidence" value="ECO:0007669"/>
    <property type="project" value="TreeGrafter"/>
</dbReference>
<evidence type="ECO:0000256" key="2">
    <source>
        <dbReference type="RuleBase" id="RU000647"/>
    </source>
</evidence>
<reference evidence="6" key="1">
    <citation type="submission" date="2022-11" db="UniProtKB">
        <authorList>
            <consortium name="WormBaseParasite"/>
        </authorList>
    </citation>
    <scope>IDENTIFICATION</scope>
</reference>
<dbReference type="InterPro" id="IPR013992">
    <property type="entry name" value="Adenylate_cyclase-assoc_CAP_N"/>
</dbReference>
<dbReference type="PROSITE" id="PS01088">
    <property type="entry name" value="CAP_1"/>
    <property type="match status" value="1"/>
</dbReference>
<dbReference type="Gene3D" id="2.160.20.70">
    <property type="match status" value="1"/>
</dbReference>
<evidence type="ECO:0000313" key="5">
    <source>
        <dbReference type="Proteomes" id="UP000887574"/>
    </source>
</evidence>
<dbReference type="PROSITE" id="PS01089">
    <property type="entry name" value="CAP_2"/>
    <property type="match status" value="1"/>
</dbReference>
<dbReference type="InterPro" id="IPR028417">
    <property type="entry name" value="CAP_CS_C"/>
</dbReference>
<dbReference type="InterPro" id="IPR036222">
    <property type="entry name" value="CAP_N_sf"/>
</dbReference>
<dbReference type="InterPro" id="IPR016098">
    <property type="entry name" value="CAP/MinC_C"/>
</dbReference>
<dbReference type="WBParaSite" id="jg10541">
    <property type="protein sequence ID" value="jg10541"/>
    <property type="gene ID" value="jg10541"/>
</dbReference>
<feature type="region of interest" description="Disordered" evidence="3">
    <location>
        <begin position="20"/>
        <end position="49"/>
    </location>
</feature>
<dbReference type="SMART" id="SM00673">
    <property type="entry name" value="CARP"/>
    <property type="match status" value="2"/>
</dbReference>
<dbReference type="Pfam" id="PF01213">
    <property type="entry name" value="CAP_N-CM"/>
    <property type="match status" value="1"/>
</dbReference>
<evidence type="ECO:0000256" key="3">
    <source>
        <dbReference type="SAM" id="MobiDB-lite"/>
    </source>
</evidence>
<dbReference type="InterPro" id="IPR036223">
    <property type="entry name" value="CAP_C_sf"/>
</dbReference>
<dbReference type="GO" id="GO:0007015">
    <property type="term" value="P:actin filament organization"/>
    <property type="evidence" value="ECO:0007669"/>
    <property type="project" value="TreeGrafter"/>
</dbReference>
<dbReference type="GO" id="GO:0000902">
    <property type="term" value="P:cell morphogenesis"/>
    <property type="evidence" value="ECO:0007669"/>
    <property type="project" value="TreeGrafter"/>
</dbReference>
<dbReference type="Pfam" id="PF21938">
    <property type="entry name" value="CAP_N"/>
    <property type="match status" value="1"/>
</dbReference>
<keyword evidence="5" id="KW-1185">Reference proteome</keyword>
<dbReference type="PROSITE" id="PS51329">
    <property type="entry name" value="C_CAP_COFACTOR_C"/>
    <property type="match status" value="1"/>
</dbReference>
<proteinExistence type="inferred from homology"/>
<evidence type="ECO:0000256" key="1">
    <source>
        <dbReference type="ARBA" id="ARBA00007659"/>
    </source>
</evidence>
<dbReference type="InterPro" id="IPR006599">
    <property type="entry name" value="CARP_motif"/>
</dbReference>
<evidence type="ECO:0000259" key="4">
    <source>
        <dbReference type="PROSITE" id="PS51329"/>
    </source>
</evidence>
<feature type="domain" description="C-CAP/cofactor C-like" evidence="4">
    <location>
        <begin position="337"/>
        <end position="472"/>
    </location>
</feature>
<dbReference type="SUPFAM" id="SSF69340">
    <property type="entry name" value="C-terminal domain of adenylylcyclase associated protein"/>
    <property type="match status" value="1"/>
</dbReference>
<accession>A0A915CNS7</accession>
<protein>
    <recommendedName>
        <fullName evidence="2">Adenylyl cyclase-associated protein</fullName>
    </recommendedName>
</protein>
<dbReference type="SUPFAM" id="SSF101278">
    <property type="entry name" value="N-terminal domain of adenylylcyclase associated protein, CAP"/>
    <property type="match status" value="1"/>
</dbReference>
<dbReference type="PANTHER" id="PTHR10652">
    <property type="entry name" value="ADENYLYL CYCLASE-ASSOCIATED PROTEIN"/>
    <property type="match status" value="1"/>
</dbReference>